<evidence type="ECO:0000256" key="3">
    <source>
        <dbReference type="ARBA" id="ARBA00022490"/>
    </source>
</evidence>
<dbReference type="InterPro" id="IPR011990">
    <property type="entry name" value="TPR-like_helical_dom_sf"/>
</dbReference>
<proteinExistence type="predicted"/>
<dbReference type="GO" id="GO:0008017">
    <property type="term" value="F:microtubule binding"/>
    <property type="evidence" value="ECO:0007669"/>
    <property type="project" value="TreeGrafter"/>
</dbReference>
<feature type="region of interest" description="Disordered" evidence="9">
    <location>
        <begin position="1"/>
        <end position="22"/>
    </location>
</feature>
<name>A0A5A8D5C7_CAFRO</name>
<feature type="region of interest" description="Disordered" evidence="9">
    <location>
        <begin position="313"/>
        <end position="345"/>
    </location>
</feature>
<keyword evidence="6" id="KW-0206">Cytoskeleton</keyword>
<protein>
    <recommendedName>
        <fullName evidence="7">Regulator of microtubule dynamics protein 1</fullName>
    </recommendedName>
    <alternativeName>
        <fullName evidence="8">Protein FAM82B</fullName>
    </alternativeName>
</protein>
<comment type="subcellular location">
    <subcellularLocation>
        <location evidence="1">Cytoplasm</location>
        <location evidence="1">Cytoskeleton</location>
    </subcellularLocation>
</comment>
<dbReference type="Proteomes" id="UP000324907">
    <property type="component" value="Unassembled WGS sequence"/>
</dbReference>
<comment type="caution">
    <text evidence="10">The sequence shown here is derived from an EMBL/GenBank/DDBJ whole genome shotgun (WGS) entry which is preliminary data.</text>
</comment>
<accession>A0A5A8D5C7</accession>
<keyword evidence="5" id="KW-0802">TPR repeat</keyword>
<keyword evidence="3" id="KW-0963">Cytoplasm</keyword>
<dbReference type="PANTHER" id="PTHR16056:SF16">
    <property type="entry name" value="REGULATOR OF MICROTUBULE DYNAMICS PROTEIN 1"/>
    <property type="match status" value="1"/>
</dbReference>
<evidence type="ECO:0000256" key="4">
    <source>
        <dbReference type="ARBA" id="ARBA00022737"/>
    </source>
</evidence>
<dbReference type="GO" id="GO:0005737">
    <property type="term" value="C:cytoplasm"/>
    <property type="evidence" value="ECO:0007669"/>
    <property type="project" value="TreeGrafter"/>
</dbReference>
<evidence type="ECO:0000256" key="6">
    <source>
        <dbReference type="ARBA" id="ARBA00023212"/>
    </source>
</evidence>
<dbReference type="Gene3D" id="1.25.40.10">
    <property type="entry name" value="Tetratricopeptide repeat domain"/>
    <property type="match status" value="1"/>
</dbReference>
<organism evidence="10 11">
    <name type="scientific">Cafeteria roenbergensis</name>
    <name type="common">Marine flagellate</name>
    <dbReference type="NCBI Taxonomy" id="33653"/>
    <lineage>
        <taxon>Eukaryota</taxon>
        <taxon>Sar</taxon>
        <taxon>Stramenopiles</taxon>
        <taxon>Bigyra</taxon>
        <taxon>Opalozoa</taxon>
        <taxon>Bicosoecida</taxon>
        <taxon>Cafeteriaceae</taxon>
        <taxon>Cafeteria</taxon>
    </lineage>
</organism>
<reference evidence="10 11" key="1">
    <citation type="submission" date="2019-07" db="EMBL/GenBank/DDBJ databases">
        <title>Genomes of Cafeteria roenbergensis.</title>
        <authorList>
            <person name="Fischer M.G."/>
            <person name="Hackl T."/>
            <person name="Roman M."/>
        </authorList>
    </citation>
    <scope>NUCLEOTIDE SEQUENCE [LARGE SCALE GENOMIC DNA]</scope>
    <source>
        <strain evidence="10 11">RCC970-E3</strain>
    </source>
</reference>
<dbReference type="PANTHER" id="PTHR16056">
    <property type="entry name" value="REGULATOR OF MICROTUBULE DYNAMICS PROTEIN"/>
    <property type="match status" value="1"/>
</dbReference>
<dbReference type="Pfam" id="PF21033">
    <property type="entry name" value="RMD1-3"/>
    <property type="match status" value="1"/>
</dbReference>
<evidence type="ECO:0000313" key="11">
    <source>
        <dbReference type="Proteomes" id="UP000324907"/>
    </source>
</evidence>
<feature type="compositionally biased region" description="Polar residues" evidence="9">
    <location>
        <begin position="335"/>
        <end position="345"/>
    </location>
</feature>
<evidence type="ECO:0000313" key="10">
    <source>
        <dbReference type="EMBL" id="KAA0159817.1"/>
    </source>
</evidence>
<keyword evidence="4" id="KW-0677">Repeat</keyword>
<comment type="subunit">
    <text evidence="2">Interacts with microtubules.</text>
</comment>
<dbReference type="GO" id="GO:0005876">
    <property type="term" value="C:spindle microtubule"/>
    <property type="evidence" value="ECO:0007669"/>
    <property type="project" value="TreeGrafter"/>
</dbReference>
<evidence type="ECO:0000256" key="5">
    <source>
        <dbReference type="ARBA" id="ARBA00022803"/>
    </source>
</evidence>
<dbReference type="SUPFAM" id="SSF48452">
    <property type="entry name" value="TPR-like"/>
    <property type="match status" value="1"/>
</dbReference>
<evidence type="ECO:0000256" key="8">
    <source>
        <dbReference type="ARBA" id="ARBA00041958"/>
    </source>
</evidence>
<evidence type="ECO:0000256" key="2">
    <source>
        <dbReference type="ARBA" id="ARBA00011375"/>
    </source>
</evidence>
<evidence type="ECO:0000256" key="1">
    <source>
        <dbReference type="ARBA" id="ARBA00004245"/>
    </source>
</evidence>
<dbReference type="GO" id="GO:0097431">
    <property type="term" value="C:mitotic spindle pole"/>
    <property type="evidence" value="ECO:0007669"/>
    <property type="project" value="TreeGrafter"/>
</dbReference>
<dbReference type="EMBL" id="VLTL01000120">
    <property type="protein sequence ID" value="KAA0159817.1"/>
    <property type="molecule type" value="Genomic_DNA"/>
</dbReference>
<sequence>MSARGARSMASMPSTAGSSGRAGRDWASSAFVAGAAVAAAAVVAGSSEAHAFPGLASISVVDEMHSLPQLYSRQTVYDHLCELTATDYEMDDVMLQWRKARAAYELAMVAGTPAEKRQSLLREAYRIMKRCITLDRNNFEIHRWTGLIVVALAEFQTAAEQVNASFEASDEWRQAIEIEPSDAESQHLLGCWAYDQAAWSWWYRWYISAVYATPPDATWADARDSFAAAERIAPGAWKKNQLMLARTYEKLGETERAAQWAARALHGAIATPEDLKTHAAALELLKTLSPDRYQDAIDDGAQRALDDAEVPVRWSSAQTASGATPCPPRWRGTPVPSQGFASSST</sequence>
<evidence type="ECO:0000256" key="9">
    <source>
        <dbReference type="SAM" id="MobiDB-lite"/>
    </source>
</evidence>
<dbReference type="InterPro" id="IPR049039">
    <property type="entry name" value="RMD1-3_a_helical_rpt"/>
</dbReference>
<gene>
    <name evidence="10" type="ORF">FNF28_05671</name>
</gene>
<evidence type="ECO:0000256" key="7">
    <source>
        <dbReference type="ARBA" id="ARBA00039966"/>
    </source>
</evidence>
<dbReference type="AlphaFoldDB" id="A0A5A8D5C7"/>